<dbReference type="EMBL" id="AHFE01000075">
    <property type="protein sequence ID" value="EOP32296.1"/>
    <property type="molecule type" value="Genomic_DNA"/>
</dbReference>
<feature type="transmembrane region" description="Helical" evidence="1">
    <location>
        <begin position="20"/>
        <end position="41"/>
    </location>
</feature>
<reference evidence="3" key="1">
    <citation type="submission" date="2012-12" db="EMBL/GenBank/DDBJ databases">
        <title>The genome sequence of Bacillus cereus VD146.</title>
        <authorList>
            <consortium name="The Broad Institute Genome Sequencing Platform"/>
            <consortium name="The Broad Institute Genome Sequencing Center for Infectious Disease"/>
            <person name="Feldgarden M."/>
            <person name="Van der Auwera G.A."/>
            <person name="Mahillon J."/>
            <person name="Duprez V."/>
            <person name="Timmery S."/>
            <person name="Mattelet C."/>
            <person name="Dierick K."/>
            <person name="Sun M."/>
            <person name="Yu Z."/>
            <person name="Zhu L."/>
            <person name="Hu X."/>
            <person name="Shank E.B."/>
            <person name="Swiecicka I."/>
            <person name="Hansen B.M."/>
            <person name="Andrup L."/>
            <person name="Walker B."/>
            <person name="Young S.K."/>
            <person name="Zeng Q."/>
            <person name="Gargeya S."/>
            <person name="Fitzgerald M."/>
            <person name="Haas B."/>
            <person name="Abouelleil A."/>
            <person name="Alvarado L."/>
            <person name="Arachchi H.M."/>
            <person name="Berlin A.M."/>
            <person name="Chapman S.B."/>
            <person name="Dewar J."/>
            <person name="Goldberg J."/>
            <person name="Griggs A."/>
            <person name="Gujja S."/>
            <person name="Hansen M."/>
            <person name="Howarth C."/>
            <person name="Imamovic A."/>
            <person name="Larimer J."/>
            <person name="McCowan C."/>
            <person name="Murphy C."/>
            <person name="Neiman D."/>
            <person name="Pearson M."/>
            <person name="Priest M."/>
            <person name="Roberts A."/>
            <person name="Saif S."/>
            <person name="Shea T."/>
            <person name="Sisk P."/>
            <person name="Sykes S."/>
            <person name="Wortman J."/>
            <person name="Nusbaum C."/>
            <person name="Birren B."/>
        </authorList>
    </citation>
    <scope>NUCLEOTIDE SEQUENCE [LARGE SCALE GENOMIC DNA]</scope>
    <source>
        <strain evidence="3">VD146</strain>
    </source>
</reference>
<organism evidence="2 3">
    <name type="scientific">Bacillus cereus (strain VD146)</name>
    <dbReference type="NCBI Taxonomy" id="1053236"/>
    <lineage>
        <taxon>Bacteria</taxon>
        <taxon>Bacillati</taxon>
        <taxon>Bacillota</taxon>
        <taxon>Bacilli</taxon>
        <taxon>Bacillales</taxon>
        <taxon>Bacillaceae</taxon>
        <taxon>Bacillus</taxon>
        <taxon>Bacillus cereus group</taxon>
    </lineage>
</organism>
<evidence type="ECO:0000313" key="3">
    <source>
        <dbReference type="Proteomes" id="UP000014020"/>
    </source>
</evidence>
<dbReference type="PATRIC" id="fig|1053236.3.peg.6196"/>
<protein>
    <submittedName>
        <fullName evidence="2">Uncharacterized protein</fullName>
    </submittedName>
</protein>
<comment type="caution">
    <text evidence="2">The sequence shown here is derived from an EMBL/GenBank/DDBJ whole genome shotgun (WGS) entry which is preliminary data.</text>
</comment>
<evidence type="ECO:0000313" key="2">
    <source>
        <dbReference type="EMBL" id="EOP32296.1"/>
    </source>
</evidence>
<dbReference type="HOGENOM" id="CLU_2598546_0_0_9"/>
<feature type="transmembrane region" description="Helical" evidence="1">
    <location>
        <begin position="53"/>
        <end position="74"/>
    </location>
</feature>
<dbReference type="RefSeq" id="WP_016121280.1">
    <property type="nucleotide sequence ID" value="NZ_KB976684.1"/>
</dbReference>
<accession>R8MDT4</accession>
<sequence>MNPFDKIATFLTSQVVEGFLKIAVPLGIIAVIGCCIGAYIANDEHSRSKFKQGIFWIGGITIVCFLAKYIIPWIQGAVA</sequence>
<dbReference type="PROSITE" id="PS51257">
    <property type="entry name" value="PROKAR_LIPOPROTEIN"/>
    <property type="match status" value="1"/>
</dbReference>
<gene>
    <name evidence="2" type="ORF">IK1_05832</name>
</gene>
<keyword evidence="1" id="KW-0812">Transmembrane</keyword>
<keyword evidence="1" id="KW-0472">Membrane</keyword>
<keyword evidence="1" id="KW-1133">Transmembrane helix</keyword>
<dbReference type="Proteomes" id="UP000014020">
    <property type="component" value="Unassembled WGS sequence"/>
</dbReference>
<dbReference type="AlphaFoldDB" id="R8MDT4"/>
<evidence type="ECO:0000256" key="1">
    <source>
        <dbReference type="SAM" id="Phobius"/>
    </source>
</evidence>
<name>R8MDT4_BACCX</name>
<proteinExistence type="predicted"/>